<dbReference type="PROSITE" id="PS51257">
    <property type="entry name" value="PROKAR_LIPOPROTEIN"/>
    <property type="match status" value="1"/>
</dbReference>
<dbReference type="PANTHER" id="PTHR37953">
    <property type="entry name" value="UPF0127 PROTEIN MJ1496"/>
    <property type="match status" value="1"/>
</dbReference>
<evidence type="ECO:0000313" key="2">
    <source>
        <dbReference type="Proteomes" id="UP000276588"/>
    </source>
</evidence>
<sequence length="192" mass="20523">MHRRRLGALLAGSLPLALAGCQTDRTADETAINDTTSGIPDFTTEEQAAADALDPDWPTGPYAAYETIPVVVRGADGGVRGAVVAAVADTRDKRRLGLSAAESMPSAGGMLFTYESVGDHTYVMRDMSFGLDIIYATADGEITEIHNAPEPGPDENGAEQTYPGRGQYVFEVNRNWTADNNVAVGDRLVFER</sequence>
<gene>
    <name evidence="1" type="ORF">DM826_09745</name>
</gene>
<dbReference type="Proteomes" id="UP000276588">
    <property type="component" value="Unassembled WGS sequence"/>
</dbReference>
<comment type="caution">
    <text evidence="1">The sequence shown here is derived from an EMBL/GenBank/DDBJ whole genome shotgun (WGS) entry which is preliminary data.</text>
</comment>
<accession>A0A3A6Q7V6</accession>
<organism evidence="1 2">
    <name type="scientific">Halonotius aquaticus</name>
    <dbReference type="NCBI Taxonomy" id="2216978"/>
    <lineage>
        <taxon>Archaea</taxon>
        <taxon>Methanobacteriati</taxon>
        <taxon>Methanobacteriota</taxon>
        <taxon>Stenosarchaea group</taxon>
        <taxon>Halobacteria</taxon>
        <taxon>Halobacteriales</taxon>
        <taxon>Haloferacaceae</taxon>
        <taxon>Halonotius</taxon>
    </lineage>
</organism>
<dbReference type="OrthoDB" id="6763at2157"/>
<dbReference type="AlphaFoldDB" id="A0A3A6Q7V6"/>
<keyword evidence="2" id="KW-1185">Reference proteome</keyword>
<dbReference type="EMBL" id="QKNY01000018">
    <property type="protein sequence ID" value="RJX41936.1"/>
    <property type="molecule type" value="Genomic_DNA"/>
</dbReference>
<dbReference type="PANTHER" id="PTHR37953:SF1">
    <property type="entry name" value="UPF0127 PROTEIN MJ1496"/>
    <property type="match status" value="1"/>
</dbReference>
<dbReference type="RefSeq" id="WP_120103206.1">
    <property type="nucleotide sequence ID" value="NZ_QKNY01000018.1"/>
</dbReference>
<evidence type="ECO:0000313" key="1">
    <source>
        <dbReference type="EMBL" id="RJX41936.1"/>
    </source>
</evidence>
<dbReference type="Pfam" id="PF02643">
    <property type="entry name" value="DUF192"/>
    <property type="match status" value="1"/>
</dbReference>
<dbReference type="InterPro" id="IPR038695">
    <property type="entry name" value="Saro_0823-like_sf"/>
</dbReference>
<protein>
    <submittedName>
        <fullName evidence="1">DUF192 domain-containing protein</fullName>
    </submittedName>
</protein>
<reference evidence="1 2" key="1">
    <citation type="submission" date="2018-06" db="EMBL/GenBank/DDBJ databases">
        <title>Halonotius sp. F13-13 a new haloarchaeeon isolated from a solar saltern from Isla Cristina, Huelva, Spain.</title>
        <authorList>
            <person name="Duran-Viseras A."/>
            <person name="Sanchez-Porro C."/>
            <person name="Ventosa A."/>
        </authorList>
    </citation>
    <scope>NUCLEOTIDE SEQUENCE [LARGE SCALE GENOMIC DNA]</scope>
    <source>
        <strain evidence="1 2">F13-13</strain>
    </source>
</reference>
<proteinExistence type="predicted"/>
<dbReference type="InterPro" id="IPR003795">
    <property type="entry name" value="DUF192"/>
</dbReference>
<name>A0A3A6Q7V6_9EURY</name>
<dbReference type="Gene3D" id="2.60.120.1140">
    <property type="entry name" value="Protein of unknown function DUF192"/>
    <property type="match status" value="1"/>
</dbReference>